<dbReference type="Gene3D" id="3.40.50.300">
    <property type="entry name" value="P-loop containing nucleotide triphosphate hydrolases"/>
    <property type="match status" value="1"/>
</dbReference>
<evidence type="ECO:0000256" key="2">
    <source>
        <dbReference type="ARBA" id="ARBA00022517"/>
    </source>
</evidence>
<gene>
    <name evidence="6" type="ORF">OKIOD_LOCUS16853</name>
</gene>
<proteinExistence type="predicted"/>
<comment type="subcellular location">
    <subcellularLocation>
        <location evidence="1">Nucleus</location>
        <location evidence="1">Nucleolus</location>
    </subcellularLocation>
</comment>
<feature type="region of interest" description="Disordered" evidence="4">
    <location>
        <begin position="406"/>
        <end position="498"/>
    </location>
</feature>
<dbReference type="Proteomes" id="UP001158576">
    <property type="component" value="Chromosome 2"/>
</dbReference>
<keyword evidence="2" id="KW-0690">Ribosome biogenesis</keyword>
<dbReference type="SMART" id="SM00785">
    <property type="entry name" value="AARP2CN"/>
    <property type="match status" value="1"/>
</dbReference>
<dbReference type="InterPro" id="IPR039761">
    <property type="entry name" value="Bms1/Tsr1"/>
</dbReference>
<dbReference type="PANTHER" id="PTHR12858">
    <property type="entry name" value="RIBOSOME BIOGENESIS PROTEIN"/>
    <property type="match status" value="1"/>
</dbReference>
<dbReference type="InterPro" id="IPR037875">
    <property type="entry name" value="Bms1_N"/>
</dbReference>
<organism evidence="6 7">
    <name type="scientific">Oikopleura dioica</name>
    <name type="common">Tunicate</name>
    <dbReference type="NCBI Taxonomy" id="34765"/>
    <lineage>
        <taxon>Eukaryota</taxon>
        <taxon>Metazoa</taxon>
        <taxon>Chordata</taxon>
        <taxon>Tunicata</taxon>
        <taxon>Appendicularia</taxon>
        <taxon>Copelata</taxon>
        <taxon>Oikopleuridae</taxon>
        <taxon>Oikopleura</taxon>
    </lineage>
</organism>
<dbReference type="CDD" id="cd01882">
    <property type="entry name" value="BMS1"/>
    <property type="match status" value="1"/>
</dbReference>
<dbReference type="SUPFAM" id="SSF52540">
    <property type="entry name" value="P-loop containing nucleoside triphosphate hydrolases"/>
    <property type="match status" value="1"/>
</dbReference>
<evidence type="ECO:0000256" key="1">
    <source>
        <dbReference type="ARBA" id="ARBA00004604"/>
    </source>
</evidence>
<dbReference type="PROSITE" id="PS51714">
    <property type="entry name" value="G_BMS1"/>
    <property type="match status" value="1"/>
</dbReference>
<sequence>MDGDEERKSKQHRASRAGRGHDKKANKSEHSFHSEIDEKRQEKERAGSQKRNPKAFGVQSAVNMNKGFRLAQDRKSNKTFIPVVKRETDEPPPIIVAIVGPAKVGKSTLVRSLVKHYTKQKMNRVDGPITVVSGKYRRITFIECPNDLNSMIDIAKVADLVLLMVDASFGFEMEVFEFLNVAQVHGMPRVMGVLTHLDLVPVGDKQKKIKTKLKHRFWTELYQGAKLFYLSRLAQEGQYMNQEISNLARFISVIKFRPIMWRQNHPYVLVDRVEDLTDPEELSKNKKTDRTVALYGFSRGAHMNPSYHVHIAGVGDFVPSSVTHLPDPAPLPKEQKKRSLNQKERILYAPLTGQGGFMYDKDAVYLDVDKAEHDGPREGEEFLNKMADANLQSKMKESGGELLTLLAGGNEVERRPANFEGEEDDDDDDDNEEDENSGEEEESEDEIEGLEKREVASDSDGEGEDFDANEMDGKLLEMQQELEGSEPESEDDLAFKNDMHTRASNSFYARQSSSVNLKALVYDTDPTKLQENTEKSEVGDFFVKIMEKSSEINDKDETKKPFIATNAIDDEDDILSRVEQLAAMIKDSFVTGDWGEEDAEKLLEEDDALYGDFEDLEKSLDDESGSEENDDGFEEEETEAMEVEESKEDEKTKKQKIWEKKQKLKEAFNQEYDDKGDPTAGFFEEWKKETEAIAARNKNEFADLADDLRINYEGYRAGLYLRMEFENFPAEFLENMEIKYPLIVGGLLPSEQQRSTVQMRIKRHRWFPRPVLKSRDPLIVSLGWRRFQTMPLYYMQDHNMRQRFLKYTPEHMHCWATTLAPVAPQGTGFLAVQKMANGQPGFRICATGTVLHQDHSAKVVKKLKLIGYPMKVYKNTAFVKDMFTSQIEAAKFEGAQVRTVSGIRGIIKKSLRKPEGVVRITFEDRVQYSDIIFCKTWVNLAIPSMYLPVTNLLQEESKKSDWQGLKTAGEIRKERDIKLKQRSDSLYKPVQRKKRVFNKLVLPKELKKDLPFKTKMKNQQKQIAGVNKASRVPVIREEKDKKVAALFNILGAAQNERKEKRKADSKARTEKYKALIKKQQLKRQRQNKDIKKKIYSNLQKEVSK</sequence>
<dbReference type="Pfam" id="PF22298">
    <property type="entry name" value="Tsr1_G-like"/>
    <property type="match status" value="1"/>
</dbReference>
<dbReference type="Pfam" id="PF04950">
    <property type="entry name" value="RIBIOP_C"/>
    <property type="match status" value="1"/>
</dbReference>
<dbReference type="Pfam" id="PF08142">
    <property type="entry name" value="AARP2CN"/>
    <property type="match status" value="1"/>
</dbReference>
<feature type="domain" description="Bms1-type G" evidence="5">
    <location>
        <begin position="91"/>
        <end position="257"/>
    </location>
</feature>
<evidence type="ECO:0000313" key="7">
    <source>
        <dbReference type="Proteomes" id="UP001158576"/>
    </source>
</evidence>
<feature type="compositionally biased region" description="Acidic residues" evidence="4">
    <location>
        <begin position="622"/>
        <end position="647"/>
    </location>
</feature>
<keyword evidence="3" id="KW-0539">Nucleus</keyword>
<reference evidence="6 7" key="1">
    <citation type="submission" date="2021-04" db="EMBL/GenBank/DDBJ databases">
        <authorList>
            <person name="Bliznina A."/>
        </authorList>
    </citation>
    <scope>NUCLEOTIDE SEQUENCE [LARGE SCALE GENOMIC DNA]</scope>
</reference>
<evidence type="ECO:0000256" key="3">
    <source>
        <dbReference type="ARBA" id="ARBA00023242"/>
    </source>
</evidence>
<feature type="compositionally biased region" description="Acidic residues" evidence="4">
    <location>
        <begin position="483"/>
        <end position="492"/>
    </location>
</feature>
<protein>
    <submittedName>
        <fullName evidence="6">Oidioi.mRNA.OKI2018_I69.chr2.g8088.t1.cds</fullName>
    </submittedName>
</protein>
<feature type="compositionally biased region" description="Basic and acidic residues" evidence="4">
    <location>
        <begin position="19"/>
        <end position="47"/>
    </location>
</feature>
<feature type="compositionally biased region" description="Basic residues" evidence="4">
    <location>
        <begin position="1076"/>
        <end position="1094"/>
    </location>
</feature>
<dbReference type="InterPro" id="IPR012948">
    <property type="entry name" value="AARP2CN"/>
</dbReference>
<dbReference type="SMART" id="SM01362">
    <property type="entry name" value="DUF663"/>
    <property type="match status" value="1"/>
</dbReference>
<feature type="compositionally biased region" description="Acidic residues" evidence="4">
    <location>
        <begin position="457"/>
        <end position="470"/>
    </location>
</feature>
<dbReference type="InterPro" id="IPR030387">
    <property type="entry name" value="G_Bms1/Tsr1_dom"/>
</dbReference>
<keyword evidence="7" id="KW-1185">Reference proteome</keyword>
<feature type="compositionally biased region" description="Basic residues" evidence="4">
    <location>
        <begin position="9"/>
        <end position="18"/>
    </location>
</feature>
<feature type="region of interest" description="Disordered" evidence="4">
    <location>
        <begin position="618"/>
        <end position="651"/>
    </location>
</feature>
<feature type="region of interest" description="Disordered" evidence="4">
    <location>
        <begin position="1076"/>
        <end position="1104"/>
    </location>
</feature>
<dbReference type="EMBL" id="OU015567">
    <property type="protein sequence ID" value="CAG5114003.1"/>
    <property type="molecule type" value="Genomic_DNA"/>
</dbReference>
<evidence type="ECO:0000313" key="6">
    <source>
        <dbReference type="EMBL" id="CAG5114003.1"/>
    </source>
</evidence>
<name>A0ABN7T8M8_OIKDI</name>
<dbReference type="InterPro" id="IPR007034">
    <property type="entry name" value="BMS1_TSR1_C"/>
</dbReference>
<dbReference type="PANTHER" id="PTHR12858:SF2">
    <property type="entry name" value="RIBOSOME BIOGENESIS PROTEIN BMS1 HOMOLOG"/>
    <property type="match status" value="1"/>
</dbReference>
<feature type="region of interest" description="Disordered" evidence="4">
    <location>
        <begin position="1"/>
        <end position="55"/>
    </location>
</feature>
<evidence type="ECO:0000256" key="4">
    <source>
        <dbReference type="SAM" id="MobiDB-lite"/>
    </source>
</evidence>
<dbReference type="InterPro" id="IPR027417">
    <property type="entry name" value="P-loop_NTPase"/>
</dbReference>
<evidence type="ECO:0000259" key="5">
    <source>
        <dbReference type="PROSITE" id="PS51714"/>
    </source>
</evidence>
<accession>A0ABN7T8M8</accession>
<feature type="compositionally biased region" description="Acidic residues" evidence="4">
    <location>
        <begin position="420"/>
        <end position="448"/>
    </location>
</feature>